<dbReference type="PROSITE" id="PS50883">
    <property type="entry name" value="EAL"/>
    <property type="match status" value="1"/>
</dbReference>
<dbReference type="EMBL" id="CADIKI010000010">
    <property type="protein sequence ID" value="CAB3794710.1"/>
    <property type="molecule type" value="Genomic_DNA"/>
</dbReference>
<protein>
    <recommendedName>
        <fullName evidence="1">EAL domain-containing protein</fullName>
    </recommendedName>
</protein>
<feature type="domain" description="EAL" evidence="1">
    <location>
        <begin position="64"/>
        <end position="318"/>
    </location>
</feature>
<accession>A0A6J5GDI0</accession>
<proteinExistence type="predicted"/>
<dbReference type="InterPro" id="IPR001633">
    <property type="entry name" value="EAL_dom"/>
</dbReference>
<organism evidence="2 3">
    <name type="scientific">Paraburkholderia fynbosensis</name>
    <dbReference type="NCBI Taxonomy" id="1200993"/>
    <lineage>
        <taxon>Bacteria</taxon>
        <taxon>Pseudomonadati</taxon>
        <taxon>Pseudomonadota</taxon>
        <taxon>Betaproteobacteria</taxon>
        <taxon>Burkholderiales</taxon>
        <taxon>Burkholderiaceae</taxon>
        <taxon>Paraburkholderia</taxon>
    </lineage>
</organism>
<reference evidence="2 3" key="1">
    <citation type="submission" date="2020-04" db="EMBL/GenBank/DDBJ databases">
        <authorList>
            <person name="De Canck E."/>
        </authorList>
    </citation>
    <scope>NUCLEOTIDE SEQUENCE [LARGE SCALE GENOMIC DNA]</scope>
    <source>
        <strain evidence="2 3">LMG 27177</strain>
    </source>
</reference>
<dbReference type="SMART" id="SM00052">
    <property type="entry name" value="EAL"/>
    <property type="match status" value="1"/>
</dbReference>
<dbReference type="Pfam" id="PF00563">
    <property type="entry name" value="EAL"/>
    <property type="match status" value="1"/>
</dbReference>
<sequence>MGATQMHETNAKISYKQLLDDLQTSSTLIGKSKSGLLGHSSTACLKVQDASPPDTLTDRTEVDHLNIVDQLERGLERNEFMLVFQPKLRVPEERLCGFEALLRWRHPVHGILTPTSFIQTVESSGLSGRFTDFLLEKSAETLSDWAACKYTTLSLTISLSPQELTRGNLPGKLVALLASHAVDPTKLEVQLKESTESGPLDVLLAAVDSIRETGVRVAIGDFGAGGWSPSILHRLEVDVLKIDRSLISRVPGSSEATNVLEVLIRFGQRLGKQIVIDGIENEAQLRWTKNMANVDCQGSYICMPVHAAQIDDLVAGHGLATSSR</sequence>
<gene>
    <name evidence="2" type="ORF">LMG27177_03726</name>
</gene>
<dbReference type="CDD" id="cd01948">
    <property type="entry name" value="EAL"/>
    <property type="match status" value="1"/>
</dbReference>
<evidence type="ECO:0000259" key="1">
    <source>
        <dbReference type="PROSITE" id="PS50883"/>
    </source>
</evidence>
<evidence type="ECO:0000313" key="3">
    <source>
        <dbReference type="Proteomes" id="UP000494252"/>
    </source>
</evidence>
<dbReference type="SUPFAM" id="SSF141868">
    <property type="entry name" value="EAL domain-like"/>
    <property type="match status" value="1"/>
</dbReference>
<dbReference type="InterPro" id="IPR052155">
    <property type="entry name" value="Biofilm_reg_signaling"/>
</dbReference>
<dbReference type="AlphaFoldDB" id="A0A6J5GDI0"/>
<keyword evidence="3" id="KW-1185">Reference proteome</keyword>
<dbReference type="Gene3D" id="3.20.20.450">
    <property type="entry name" value="EAL domain"/>
    <property type="match status" value="1"/>
</dbReference>
<dbReference type="InterPro" id="IPR035919">
    <property type="entry name" value="EAL_sf"/>
</dbReference>
<dbReference type="PANTHER" id="PTHR44757">
    <property type="entry name" value="DIGUANYLATE CYCLASE DGCP"/>
    <property type="match status" value="1"/>
</dbReference>
<dbReference type="Proteomes" id="UP000494252">
    <property type="component" value="Unassembled WGS sequence"/>
</dbReference>
<evidence type="ECO:0000313" key="2">
    <source>
        <dbReference type="EMBL" id="CAB3794710.1"/>
    </source>
</evidence>
<name>A0A6J5GDI0_9BURK</name>
<dbReference type="PANTHER" id="PTHR44757:SF2">
    <property type="entry name" value="BIOFILM ARCHITECTURE MAINTENANCE PROTEIN MBAA"/>
    <property type="match status" value="1"/>
</dbReference>